<dbReference type="Proteomes" id="UP000586918">
    <property type="component" value="Unassembled WGS sequence"/>
</dbReference>
<dbReference type="Pfam" id="PF08242">
    <property type="entry name" value="Methyltransf_12"/>
    <property type="match status" value="1"/>
</dbReference>
<keyword evidence="2" id="KW-0489">Methyltransferase</keyword>
<comment type="caution">
    <text evidence="2">The sequence shown here is derived from an EMBL/GenBank/DDBJ whole genome shotgun (WGS) entry which is preliminary data.</text>
</comment>
<dbReference type="InterPro" id="IPR029063">
    <property type="entry name" value="SAM-dependent_MTases_sf"/>
</dbReference>
<proteinExistence type="predicted"/>
<dbReference type="GO" id="GO:0008168">
    <property type="term" value="F:methyltransferase activity"/>
    <property type="evidence" value="ECO:0007669"/>
    <property type="project" value="UniProtKB-KW"/>
</dbReference>
<keyword evidence="2" id="KW-0808">Transferase</keyword>
<name>A0A848DEQ2_9PSEU</name>
<gene>
    <name evidence="2" type="ORF">HF519_05445</name>
</gene>
<dbReference type="Gene3D" id="3.40.50.150">
    <property type="entry name" value="Vaccinia Virus protein VP39"/>
    <property type="match status" value="1"/>
</dbReference>
<organism evidence="2 3">
    <name type="scientific">Pseudonocardia bannensis</name>
    <dbReference type="NCBI Taxonomy" id="630973"/>
    <lineage>
        <taxon>Bacteria</taxon>
        <taxon>Bacillati</taxon>
        <taxon>Actinomycetota</taxon>
        <taxon>Actinomycetes</taxon>
        <taxon>Pseudonocardiales</taxon>
        <taxon>Pseudonocardiaceae</taxon>
        <taxon>Pseudonocardia</taxon>
    </lineage>
</organism>
<dbReference type="PANTHER" id="PTHR43861">
    <property type="entry name" value="TRANS-ACONITATE 2-METHYLTRANSFERASE-RELATED"/>
    <property type="match status" value="1"/>
</dbReference>
<dbReference type="PANTHER" id="PTHR43861:SF1">
    <property type="entry name" value="TRANS-ACONITATE 2-METHYLTRANSFERASE"/>
    <property type="match status" value="1"/>
</dbReference>
<dbReference type="GO" id="GO:0032259">
    <property type="term" value="P:methylation"/>
    <property type="evidence" value="ECO:0007669"/>
    <property type="project" value="UniProtKB-KW"/>
</dbReference>
<keyword evidence="3" id="KW-1185">Reference proteome</keyword>
<evidence type="ECO:0000313" key="3">
    <source>
        <dbReference type="Proteomes" id="UP000586918"/>
    </source>
</evidence>
<dbReference type="CDD" id="cd02440">
    <property type="entry name" value="AdoMet_MTases"/>
    <property type="match status" value="1"/>
</dbReference>
<dbReference type="AlphaFoldDB" id="A0A848DEQ2"/>
<feature type="domain" description="Methyltransferase type 12" evidence="1">
    <location>
        <begin position="56"/>
        <end position="150"/>
    </location>
</feature>
<reference evidence="2 3" key="1">
    <citation type="submission" date="2020-04" db="EMBL/GenBank/DDBJ databases">
        <authorList>
            <person name="Klaysubun C."/>
            <person name="Duangmal K."/>
            <person name="Lipun K."/>
        </authorList>
    </citation>
    <scope>NUCLEOTIDE SEQUENCE [LARGE SCALE GENOMIC DNA]</scope>
    <source>
        <strain evidence="2 3">DSM 45300</strain>
    </source>
</reference>
<accession>A0A848DEQ2</accession>
<dbReference type="EMBL" id="JAAXKZ010000012">
    <property type="protein sequence ID" value="NMH91043.1"/>
    <property type="molecule type" value="Genomic_DNA"/>
</dbReference>
<dbReference type="SUPFAM" id="SSF53335">
    <property type="entry name" value="S-adenosyl-L-methionine-dependent methyltransferases"/>
    <property type="match status" value="1"/>
</dbReference>
<sequence>MPDNDVVDRFHRTDGHYGRIARSDNDTWSDRSDYLTWMSGQIAVRLRMSSGARVADIGAGTGLFLGRLAERASPQAPILCVDPSPEMLHHLPEDPRLRPIHGTAEDVAAGRVVLPYEQLDAVLIKETIHHVTDVPGTVRGLAELLAPSGRMLVVTLPPRLDYPLFQAALGRFAAMQPEPESIANAMRAAGIETECTIEAFPVTVDRRNYIDLVGNKWMSVLSTFTDDELAAGLDEMRERYPQRELHFLDRFAFVRGVR</sequence>
<dbReference type="InterPro" id="IPR013217">
    <property type="entry name" value="Methyltransf_12"/>
</dbReference>
<evidence type="ECO:0000259" key="1">
    <source>
        <dbReference type="Pfam" id="PF08242"/>
    </source>
</evidence>
<protein>
    <submittedName>
        <fullName evidence="2">Class I SAM-dependent methyltransferase</fullName>
    </submittedName>
</protein>
<evidence type="ECO:0000313" key="2">
    <source>
        <dbReference type="EMBL" id="NMH91043.1"/>
    </source>
</evidence>